<dbReference type="Proteomes" id="UP001628078">
    <property type="component" value="Unassembled WGS sequence"/>
</dbReference>
<evidence type="ECO:0000256" key="1">
    <source>
        <dbReference type="SAM" id="Phobius"/>
    </source>
</evidence>
<organism evidence="2 3">
    <name type="scientific">Furfurilactobacillus curtus</name>
    <dbReference type="NCBI Taxonomy" id="1746200"/>
    <lineage>
        <taxon>Bacteria</taxon>
        <taxon>Bacillati</taxon>
        <taxon>Bacillota</taxon>
        <taxon>Bacilli</taxon>
        <taxon>Lactobacillales</taxon>
        <taxon>Lactobacillaceae</taxon>
        <taxon>Furfurilactobacillus</taxon>
    </lineage>
</organism>
<keyword evidence="1" id="KW-0812">Transmembrane</keyword>
<protein>
    <recommendedName>
        <fullName evidence="4">NusG domain II-containing protein</fullName>
    </recommendedName>
</protein>
<proteinExistence type="predicted"/>
<reference evidence="2 3" key="1">
    <citation type="submission" date="2022-03" db="EMBL/GenBank/DDBJ databases">
        <title>Draft genome sequence of Furfurilactobacillus curtus JCM 31185.</title>
        <authorList>
            <person name="Suzuki S."/>
            <person name="Endo A."/>
            <person name="Kajikawa A."/>
        </authorList>
    </citation>
    <scope>NUCLEOTIDE SEQUENCE [LARGE SCALE GENOMIC DNA]</scope>
    <source>
        <strain evidence="2 3">JCM 31185</strain>
    </source>
</reference>
<sequence>MKAANPFKRYFSMIRPFDVIIVGLLVVASFIPLMIFTNNQRQAAQARQNTKATEIFTAVISHDGHVVKRINLTDHHGITRFHYADHGDYNDVVATDHAIKIVDANCQDQVCVHHSAINRPGQTIVCLPHKLLVEIKSSNGATHSNSTGGLVKP</sequence>
<dbReference type="CDD" id="cd09911">
    <property type="entry name" value="Lin0431_like"/>
    <property type="match status" value="1"/>
</dbReference>
<evidence type="ECO:0000313" key="2">
    <source>
        <dbReference type="EMBL" id="GKT04775.1"/>
    </source>
</evidence>
<dbReference type="EMBL" id="BQXO01000001">
    <property type="protein sequence ID" value="GKT04775.1"/>
    <property type="molecule type" value="Genomic_DNA"/>
</dbReference>
<evidence type="ECO:0000313" key="3">
    <source>
        <dbReference type="Proteomes" id="UP001628078"/>
    </source>
</evidence>
<comment type="caution">
    <text evidence="2">The sequence shown here is derived from an EMBL/GenBank/DDBJ whole genome shotgun (WGS) entry which is preliminary data.</text>
</comment>
<gene>
    <name evidence="2" type="ORF">JCM31185_00640</name>
</gene>
<dbReference type="RefSeq" id="WP_407881979.1">
    <property type="nucleotide sequence ID" value="NZ_BQXO01000001.1"/>
</dbReference>
<keyword evidence="3" id="KW-1185">Reference proteome</keyword>
<feature type="transmembrane region" description="Helical" evidence="1">
    <location>
        <begin position="20"/>
        <end position="37"/>
    </location>
</feature>
<keyword evidence="1" id="KW-0472">Membrane</keyword>
<keyword evidence="1" id="KW-1133">Transmembrane helix</keyword>
<dbReference type="Gene3D" id="2.60.320.10">
    <property type="entry name" value="N-utilization substance G protein NusG, insert domain"/>
    <property type="match status" value="1"/>
</dbReference>
<evidence type="ECO:0008006" key="4">
    <source>
        <dbReference type="Google" id="ProtNLM"/>
    </source>
</evidence>
<name>A0ABQ5JKZ1_9LACO</name>
<dbReference type="InterPro" id="IPR038690">
    <property type="entry name" value="NusG_2_sf"/>
</dbReference>
<dbReference type="Pfam" id="PF07009">
    <property type="entry name" value="NusG_II"/>
    <property type="match status" value="1"/>
</dbReference>
<accession>A0ABQ5JKZ1</accession>